<evidence type="ECO:0008006" key="3">
    <source>
        <dbReference type="Google" id="ProtNLM"/>
    </source>
</evidence>
<dbReference type="AlphaFoldDB" id="A0A133MV79"/>
<evidence type="ECO:0000313" key="2">
    <source>
        <dbReference type="Proteomes" id="UP000070646"/>
    </source>
</evidence>
<organism evidence="1 2">
    <name type="scientific">Clostridium perfringens</name>
    <dbReference type="NCBI Taxonomy" id="1502"/>
    <lineage>
        <taxon>Bacteria</taxon>
        <taxon>Bacillati</taxon>
        <taxon>Bacillota</taxon>
        <taxon>Clostridia</taxon>
        <taxon>Eubacteriales</taxon>
        <taxon>Clostridiaceae</taxon>
        <taxon>Clostridium</taxon>
    </lineage>
</organism>
<evidence type="ECO:0000313" key="1">
    <source>
        <dbReference type="EMBL" id="KXA07920.1"/>
    </source>
</evidence>
<proteinExistence type="predicted"/>
<comment type="caution">
    <text evidence="1">The sequence shown here is derived from an EMBL/GenBank/DDBJ whole genome shotgun (WGS) entry which is preliminary data.</text>
</comment>
<sequence length="142" mass="16535">MEESLKEFFKDISYDDRNLLAIGLAFISNLIFLNITEREVGFNNIYEILNLKGYEALKEIFIIFITFIAIIFLIFAMIISINIILHSLEVFNKIVSLGTIIVIFIIAFYGLNNSIQGFKILFLTLFFVGLFFKIWEEVKNNK</sequence>
<gene>
    <name evidence="1" type="ORF">HMPREF3222_02568</name>
</gene>
<dbReference type="PATRIC" id="fig|1502.174.peg.2586"/>
<accession>A0A133MV79</accession>
<protein>
    <recommendedName>
        <fullName evidence="3">Zinc ABC transporter ATPase</fullName>
    </recommendedName>
</protein>
<reference evidence="1 2" key="1">
    <citation type="submission" date="2016-01" db="EMBL/GenBank/DDBJ databases">
        <authorList>
            <person name="Oliw E.H."/>
        </authorList>
    </citation>
    <scope>NUCLEOTIDE SEQUENCE [LARGE SCALE GENOMIC DNA]</scope>
    <source>
        <strain evidence="1 2">MJR7757A</strain>
    </source>
</reference>
<dbReference type="EMBL" id="LRPU01000152">
    <property type="protein sequence ID" value="KXA07920.1"/>
    <property type="molecule type" value="Genomic_DNA"/>
</dbReference>
<name>A0A133MV79_CLOPF</name>
<dbReference type="Proteomes" id="UP000070646">
    <property type="component" value="Unassembled WGS sequence"/>
</dbReference>